<feature type="transmembrane region" description="Helical" evidence="1">
    <location>
        <begin position="152"/>
        <end position="169"/>
    </location>
</feature>
<proteinExistence type="predicted"/>
<name>A0A812E6N5_ACAPH</name>
<keyword evidence="1" id="KW-1133">Transmembrane helix</keyword>
<keyword evidence="3" id="KW-1185">Reference proteome</keyword>
<organism evidence="2 3">
    <name type="scientific">Acanthosepion pharaonis</name>
    <name type="common">Pharaoh cuttlefish</name>
    <name type="synonym">Sepia pharaonis</name>
    <dbReference type="NCBI Taxonomy" id="158019"/>
    <lineage>
        <taxon>Eukaryota</taxon>
        <taxon>Metazoa</taxon>
        <taxon>Spiralia</taxon>
        <taxon>Lophotrochozoa</taxon>
        <taxon>Mollusca</taxon>
        <taxon>Cephalopoda</taxon>
        <taxon>Coleoidea</taxon>
        <taxon>Decapodiformes</taxon>
        <taxon>Sepiida</taxon>
        <taxon>Sepiina</taxon>
        <taxon>Sepiidae</taxon>
        <taxon>Acanthosepion</taxon>
    </lineage>
</organism>
<reference evidence="2" key="1">
    <citation type="submission" date="2021-01" db="EMBL/GenBank/DDBJ databases">
        <authorList>
            <person name="Li R."/>
            <person name="Bekaert M."/>
        </authorList>
    </citation>
    <scope>NUCLEOTIDE SEQUENCE</scope>
    <source>
        <strain evidence="2">Farmed</strain>
    </source>
</reference>
<dbReference type="Proteomes" id="UP000597762">
    <property type="component" value="Unassembled WGS sequence"/>
</dbReference>
<feature type="transmembrane region" description="Helical" evidence="1">
    <location>
        <begin position="87"/>
        <end position="120"/>
    </location>
</feature>
<evidence type="ECO:0000256" key="1">
    <source>
        <dbReference type="SAM" id="Phobius"/>
    </source>
</evidence>
<keyword evidence="1" id="KW-0812">Transmembrane</keyword>
<accession>A0A812E6N5</accession>
<sequence length="170" mass="20173">MKCEVIRISSTPDNTSSTTVDNIVIFLSDQTKYLSHFSSFFSIFCNCINFSFFFFIDNYLSKLQIYSLPFFHFNFPSSSSEFKLFSYLFHLIFIPLFPLSRFTISLSLFSFISLFLPLFLPFPSFIFLHFPLFLSFLSFTLKFFFLPFHYSILSIISFFLLLIAFHHFFS</sequence>
<dbReference type="AlphaFoldDB" id="A0A812E6N5"/>
<evidence type="ECO:0000313" key="2">
    <source>
        <dbReference type="EMBL" id="CAE1317538.1"/>
    </source>
</evidence>
<dbReference type="EMBL" id="CAHIKZ030004942">
    <property type="protein sequence ID" value="CAE1317538.1"/>
    <property type="molecule type" value="Genomic_DNA"/>
</dbReference>
<gene>
    <name evidence="2" type="ORF">SPHA_68095</name>
</gene>
<feature type="transmembrane region" description="Helical" evidence="1">
    <location>
        <begin position="37"/>
        <end position="56"/>
    </location>
</feature>
<protein>
    <submittedName>
        <fullName evidence="2">Uncharacterized protein</fullName>
    </submittedName>
</protein>
<comment type="caution">
    <text evidence="2">The sequence shown here is derived from an EMBL/GenBank/DDBJ whole genome shotgun (WGS) entry which is preliminary data.</text>
</comment>
<evidence type="ECO:0000313" key="3">
    <source>
        <dbReference type="Proteomes" id="UP000597762"/>
    </source>
</evidence>
<keyword evidence="1" id="KW-0472">Membrane</keyword>